<evidence type="ECO:0000313" key="4">
    <source>
        <dbReference type="Proteomes" id="UP000234803"/>
    </source>
</evidence>
<reference evidence="2" key="2">
    <citation type="submission" date="2022-02" db="EMBL/GenBank/DDBJ databases">
        <title>Crop Bioprotection Bacillus Genome Sequencing.</title>
        <authorList>
            <person name="Dunlap C."/>
        </authorList>
    </citation>
    <scope>NUCLEOTIDE SEQUENCE</scope>
    <source>
        <strain evidence="2">EC49O2N-C10</strain>
    </source>
</reference>
<feature type="transmembrane region" description="Helical" evidence="1">
    <location>
        <begin position="61"/>
        <end position="84"/>
    </location>
</feature>
<dbReference type="EMBL" id="PGUV01000016">
    <property type="protein sequence ID" value="PLS04693.1"/>
    <property type="molecule type" value="Genomic_DNA"/>
</dbReference>
<keyword evidence="1" id="KW-0812">Transmembrane</keyword>
<dbReference type="EMBL" id="JALAWA010000010">
    <property type="protein sequence ID" value="MCY9186230.1"/>
    <property type="molecule type" value="Genomic_DNA"/>
</dbReference>
<dbReference type="InterPro" id="IPR010773">
    <property type="entry name" value="Mycophage_PG1_Gp7"/>
</dbReference>
<reference evidence="3 4" key="1">
    <citation type="submission" date="2017-12" db="EMBL/GenBank/DDBJ databases">
        <title>Comparative Functional Genomics of Dry Heat Resistant strains isolated from the Viking Spacecraft.</title>
        <authorList>
            <person name="Seuylemezian A."/>
            <person name="Cooper K."/>
            <person name="Vaishampayan P."/>
        </authorList>
    </citation>
    <scope>NUCLEOTIDE SEQUENCE [LARGE SCALE GENOMIC DNA]</scope>
    <source>
        <strain evidence="3 4">V48-19</strain>
    </source>
</reference>
<evidence type="ECO:0000313" key="2">
    <source>
        <dbReference type="EMBL" id="MCY9186230.1"/>
    </source>
</evidence>
<feature type="transmembrane region" description="Helical" evidence="1">
    <location>
        <begin position="6"/>
        <end position="25"/>
    </location>
</feature>
<organism evidence="3 4">
    <name type="scientific">Bacillus halotolerans</name>
    <dbReference type="NCBI Taxonomy" id="260554"/>
    <lineage>
        <taxon>Bacteria</taxon>
        <taxon>Bacillati</taxon>
        <taxon>Bacillota</taxon>
        <taxon>Bacilli</taxon>
        <taxon>Bacillales</taxon>
        <taxon>Bacillaceae</taxon>
        <taxon>Bacillus</taxon>
    </lineage>
</organism>
<evidence type="ECO:0000313" key="3">
    <source>
        <dbReference type="EMBL" id="PLS04693.1"/>
    </source>
</evidence>
<protein>
    <submittedName>
        <fullName evidence="3">DUF1360 domain-containing protein</fullName>
    </submittedName>
</protein>
<evidence type="ECO:0000256" key="1">
    <source>
        <dbReference type="SAM" id="Phobius"/>
    </source>
</evidence>
<dbReference type="KEGG" id="bht:DIC78_00015"/>
<dbReference type="GeneID" id="50133283"/>
<dbReference type="Proteomes" id="UP001073053">
    <property type="component" value="Unassembled WGS sequence"/>
</dbReference>
<proteinExistence type="predicted"/>
<accession>A0A9Q2LLM0</accession>
<dbReference type="Proteomes" id="UP000234803">
    <property type="component" value="Unassembled WGS sequence"/>
</dbReference>
<keyword evidence="1" id="KW-0472">Membrane</keyword>
<feature type="transmembrane region" description="Helical" evidence="1">
    <location>
        <begin position="90"/>
        <end position="112"/>
    </location>
</feature>
<name>A0A9Q2LLM0_9BACI</name>
<dbReference type="Pfam" id="PF07098">
    <property type="entry name" value="DUF1360"/>
    <property type="match status" value="1"/>
</dbReference>
<dbReference type="AlphaFoldDB" id="A0A9Q2LLM0"/>
<comment type="caution">
    <text evidence="3">The sequence shown here is derived from an EMBL/GenBank/DDBJ whole genome shotgun (WGS) entry which is preliminary data.</text>
</comment>
<dbReference type="RefSeq" id="WP_010334451.1">
    <property type="nucleotide sequence ID" value="NZ_ASJT01000051.1"/>
</dbReference>
<sequence length="130" mass="14575">MEHLSWLTFFMLILASYRLTHLIVFDKITEFIRKPFMKKKRTVDANGHVNEKNVPASNFGYMLNCYWCAGVWCAILIGLGYLFLPDIAVPVIFILSIAGAQAILESAVGVGVKLVDVLKSVQILINDKKS</sequence>
<gene>
    <name evidence="3" type="ORF">CUU63_19745</name>
    <name evidence="2" type="ORF">MOF03_16530</name>
</gene>
<keyword evidence="1" id="KW-1133">Transmembrane helix</keyword>